<accession>Q9A6B0</accession>
<feature type="compositionally biased region" description="Basic and acidic residues" evidence="1">
    <location>
        <begin position="82"/>
        <end position="101"/>
    </location>
</feature>
<reference evidence="2 3" key="1">
    <citation type="journal article" date="2001" name="Proc. Natl. Acad. Sci. U.S.A.">
        <title>Complete genome sequence of Caulobacter crescentus.</title>
        <authorList>
            <person name="Nierman W.C."/>
            <person name="Feldblyum T.V."/>
            <person name="Laub M.T."/>
            <person name="Paulsen I.T."/>
            <person name="Nelson K.E."/>
            <person name="Eisen J.A."/>
            <person name="Heidelberg J.F."/>
            <person name="Alley M.R."/>
            <person name="Ohta N."/>
            <person name="Maddock J.R."/>
            <person name="Potocka I."/>
            <person name="Nelson W.C."/>
            <person name="Newton A."/>
            <person name="Stephens C."/>
            <person name="Phadke N.D."/>
            <person name="Ely B."/>
            <person name="DeBoy R.T."/>
            <person name="Dodson R.J."/>
            <person name="Durkin A.S."/>
            <person name="Gwinn M.L."/>
            <person name="Haft D.H."/>
            <person name="Kolonay J.F."/>
            <person name="Smit J."/>
            <person name="Craven M.B."/>
            <person name="Khouri H."/>
            <person name="Shetty J."/>
            <person name="Berry K."/>
            <person name="Utterback T."/>
            <person name="Tran K."/>
            <person name="Wolf A."/>
            <person name="Vamathevan J."/>
            <person name="Ermolaeva M."/>
            <person name="White O."/>
            <person name="Salzberg S.L."/>
            <person name="Venter J.C."/>
            <person name="Shapiro L."/>
            <person name="Fraser C.M."/>
        </authorList>
    </citation>
    <scope>NUCLEOTIDE SEQUENCE [LARGE SCALE GENOMIC DNA]</scope>
    <source>
        <strain evidence="3">ATCC 19089 / CB15</strain>
    </source>
</reference>
<evidence type="ECO:0000313" key="3">
    <source>
        <dbReference type="Proteomes" id="UP000001816"/>
    </source>
</evidence>
<evidence type="ECO:0000256" key="1">
    <source>
        <dbReference type="SAM" id="MobiDB-lite"/>
    </source>
</evidence>
<feature type="compositionally biased region" description="Basic and acidic residues" evidence="1">
    <location>
        <begin position="123"/>
        <end position="134"/>
    </location>
</feature>
<organism evidence="2 3">
    <name type="scientific">Caulobacter vibrioides (strain ATCC 19089 / CIP 103742 / CB 15)</name>
    <name type="common">Caulobacter crescentus</name>
    <dbReference type="NCBI Taxonomy" id="190650"/>
    <lineage>
        <taxon>Bacteria</taxon>
        <taxon>Pseudomonadati</taxon>
        <taxon>Pseudomonadota</taxon>
        <taxon>Alphaproteobacteria</taxon>
        <taxon>Caulobacterales</taxon>
        <taxon>Caulobacteraceae</taxon>
        <taxon>Caulobacter</taxon>
    </lineage>
</organism>
<gene>
    <name evidence="2" type="ordered locus">CC_2184</name>
</gene>
<sequence length="385" mass="40739">MTASLFRHPLCQKLDDERRRREHVQSGFSAPGPAGRGGIALYPQDAGAAALSAHPARHPLGQPPQPAAGPARAEGQAAADRLFPDRRRLRGGDRLHADHPPPRARARRPLGDPGRSGRGLPQRPDRGLCRRVADQGHVPFPLGARGRYRERRADADLLARPHPALRHGRSGGARDLQAPDRPPLCRRLQPDHRRDDRGQLRPLRRGAGRPDRAARLCAGRAPLGGGLRHPGPAVATGDHRADLGGHHRPALAPGARLAGSRRGPVRPGARRDALGFAGRSHSHSAAASGRDRPGLCAVPAGQRQGRDERGRGGRGGNRRPPLGPADLPLPGQVSDGPEAGLRGAVGGRPRGGGRYVGGDGVRGVVRGGVTGWLTAFLKSYSIDMN</sequence>
<dbReference type="EnsemblBacteria" id="AAK24155">
    <property type="protein sequence ID" value="AAK24155"/>
    <property type="gene ID" value="CC_2184"/>
</dbReference>
<dbReference type="Proteomes" id="UP000001816">
    <property type="component" value="Chromosome"/>
</dbReference>
<feature type="compositionally biased region" description="Low complexity" evidence="1">
    <location>
        <begin position="68"/>
        <end position="81"/>
    </location>
</feature>
<name>Q9A6B0_CAUVC</name>
<protein>
    <submittedName>
        <fullName evidence="2">Uncharacterized protein</fullName>
    </submittedName>
</protein>
<evidence type="ECO:0000313" key="2">
    <source>
        <dbReference type="EMBL" id="AAK24155.1"/>
    </source>
</evidence>
<feature type="region of interest" description="Disordered" evidence="1">
    <location>
        <begin position="1"/>
        <end position="134"/>
    </location>
</feature>
<feature type="compositionally biased region" description="Gly residues" evidence="1">
    <location>
        <begin position="343"/>
        <end position="354"/>
    </location>
</feature>
<dbReference type="BioCyc" id="CAULO:CC2184-MONOMER"/>
<dbReference type="KEGG" id="ccr:CC_2184"/>
<keyword evidence="3" id="KW-1185">Reference proteome</keyword>
<feature type="compositionally biased region" description="Basic and acidic residues" evidence="1">
    <location>
        <begin position="188"/>
        <end position="199"/>
    </location>
</feature>
<dbReference type="PIR" id="G87519">
    <property type="entry name" value="G87519"/>
</dbReference>
<dbReference type="AlphaFoldDB" id="Q9A6B0"/>
<feature type="compositionally biased region" description="Low complexity" evidence="1">
    <location>
        <begin position="277"/>
        <end position="288"/>
    </location>
</feature>
<feature type="region of interest" description="Disordered" evidence="1">
    <location>
        <begin position="161"/>
        <end position="354"/>
    </location>
</feature>
<dbReference type="HOGENOM" id="CLU_717065_0_0_5"/>
<dbReference type="STRING" id="190650.CC_2184"/>
<proteinExistence type="predicted"/>
<feature type="compositionally biased region" description="Low complexity" evidence="1">
    <location>
        <begin position="318"/>
        <end position="331"/>
    </location>
</feature>
<dbReference type="EMBL" id="AE005673">
    <property type="protein sequence ID" value="AAK24155.1"/>
    <property type="molecule type" value="Genomic_DNA"/>
</dbReference>